<reference evidence="6 7" key="1">
    <citation type="journal article" date="2015" name="Parasit. Vectors">
        <title>Draft genome of the scabies mite.</title>
        <authorList>
            <person name="Rider S.D.Jr."/>
            <person name="Morgan M.S."/>
            <person name="Arlian L.G."/>
        </authorList>
    </citation>
    <scope>NUCLEOTIDE SEQUENCE [LARGE SCALE GENOMIC DNA]</scope>
    <source>
        <strain evidence="6">Arlian Lab</strain>
    </source>
</reference>
<dbReference type="InterPro" id="IPR002110">
    <property type="entry name" value="Ankyrin_rpt"/>
</dbReference>
<sequence>MQNVLKKSEKIDEDFTVTLLHFAVRNGTIEILDFLIDKCGLNPMLRWRCNGFLPGHQASSLGKLETLQWLLKATKTNLNDRDNYGHTFLHIAASLNFELNHRKPSFTRHPYRSRVTISIGSIHLKYV</sequence>
<dbReference type="SUPFAM" id="SSF48403">
    <property type="entry name" value="Ankyrin repeat"/>
    <property type="match status" value="1"/>
</dbReference>
<dbReference type="OrthoDB" id="10261302at2759"/>
<gene>
    <name evidence="6" type="ORF">QR98_0058450</name>
</gene>
<protein>
    <submittedName>
        <fullName evidence="6">Ankyrin repeat domain containing protein 22</fullName>
    </submittedName>
</protein>
<evidence type="ECO:0000256" key="4">
    <source>
        <dbReference type="ARBA" id="ARBA00023028"/>
    </source>
</evidence>
<comment type="caution">
    <text evidence="6">The sequence shown here is derived from an EMBL/GenBank/DDBJ whole genome shotgun (WGS) entry which is preliminary data.</text>
</comment>
<accession>A0A132A8R0</accession>
<keyword evidence="3" id="KW-1052">Target cell membrane</keyword>
<dbReference type="SMART" id="SM00248">
    <property type="entry name" value="ANK"/>
    <property type="match status" value="2"/>
</dbReference>
<dbReference type="InterPro" id="IPR036770">
    <property type="entry name" value="Ankyrin_rpt-contain_sf"/>
</dbReference>
<dbReference type="EMBL" id="JXLN01011512">
    <property type="protein sequence ID" value="KPM07353.1"/>
    <property type="molecule type" value="Genomic_DNA"/>
</dbReference>
<name>A0A132A8R0_SARSC</name>
<evidence type="ECO:0000313" key="6">
    <source>
        <dbReference type="EMBL" id="KPM07353.1"/>
    </source>
</evidence>
<dbReference type="AlphaFoldDB" id="A0A132A8R0"/>
<keyword evidence="4" id="KW-0638">Presynaptic neurotoxin</keyword>
<keyword evidence="4" id="KW-0528">Neurotoxin</keyword>
<keyword evidence="5" id="KW-1053">Target membrane</keyword>
<dbReference type="GO" id="GO:0044218">
    <property type="term" value="C:other organism cell membrane"/>
    <property type="evidence" value="ECO:0007669"/>
    <property type="project" value="UniProtKB-KW"/>
</dbReference>
<dbReference type="VEuPathDB" id="VectorBase:SSCA008059"/>
<evidence type="ECO:0000256" key="2">
    <source>
        <dbReference type="ARBA" id="ARBA00022483"/>
    </source>
</evidence>
<dbReference type="GO" id="GO:0044231">
    <property type="term" value="C:host cell presynaptic membrane"/>
    <property type="evidence" value="ECO:0007669"/>
    <property type="project" value="UniProtKB-KW"/>
</dbReference>
<evidence type="ECO:0000256" key="5">
    <source>
        <dbReference type="ARBA" id="ARBA00023298"/>
    </source>
</evidence>
<dbReference type="Gene3D" id="1.25.40.20">
    <property type="entry name" value="Ankyrin repeat-containing domain"/>
    <property type="match status" value="1"/>
</dbReference>
<dbReference type="GO" id="GO:0006887">
    <property type="term" value="P:exocytosis"/>
    <property type="evidence" value="ECO:0007669"/>
    <property type="project" value="UniProtKB-KW"/>
</dbReference>
<dbReference type="Proteomes" id="UP000616769">
    <property type="component" value="Unassembled WGS sequence"/>
</dbReference>
<evidence type="ECO:0000256" key="1">
    <source>
        <dbReference type="ARBA" id="ARBA00004175"/>
    </source>
</evidence>
<comment type="subcellular location">
    <subcellularLocation>
        <location evidence="1">Target cell membrane</location>
    </subcellularLocation>
</comment>
<keyword evidence="2" id="KW-0268">Exocytosis</keyword>
<evidence type="ECO:0000256" key="3">
    <source>
        <dbReference type="ARBA" id="ARBA00022537"/>
    </source>
</evidence>
<keyword evidence="5" id="KW-0472">Membrane</keyword>
<organism evidence="6 7">
    <name type="scientific">Sarcoptes scabiei</name>
    <name type="common">Itch mite</name>
    <name type="synonym">Acarus scabiei</name>
    <dbReference type="NCBI Taxonomy" id="52283"/>
    <lineage>
        <taxon>Eukaryota</taxon>
        <taxon>Metazoa</taxon>
        <taxon>Ecdysozoa</taxon>
        <taxon>Arthropoda</taxon>
        <taxon>Chelicerata</taxon>
        <taxon>Arachnida</taxon>
        <taxon>Acari</taxon>
        <taxon>Acariformes</taxon>
        <taxon>Sarcoptiformes</taxon>
        <taxon>Astigmata</taxon>
        <taxon>Psoroptidia</taxon>
        <taxon>Sarcoptoidea</taxon>
        <taxon>Sarcoptidae</taxon>
        <taxon>Sarcoptinae</taxon>
        <taxon>Sarcoptes</taxon>
    </lineage>
</organism>
<keyword evidence="4" id="KW-0800">Toxin</keyword>
<dbReference type="Pfam" id="PF12796">
    <property type="entry name" value="Ank_2"/>
    <property type="match status" value="1"/>
</dbReference>
<proteinExistence type="predicted"/>
<evidence type="ECO:0000313" key="7">
    <source>
        <dbReference type="Proteomes" id="UP000616769"/>
    </source>
</evidence>